<evidence type="ECO:0000256" key="1">
    <source>
        <dbReference type="SAM" id="SignalP"/>
    </source>
</evidence>
<feature type="chain" id="PRO_5013379432" evidence="1">
    <location>
        <begin position="22"/>
        <end position="147"/>
    </location>
</feature>
<dbReference type="SUPFAM" id="SSF54427">
    <property type="entry name" value="NTF2-like"/>
    <property type="match status" value="1"/>
</dbReference>
<protein>
    <submittedName>
        <fullName evidence="3">DUF4440 domain-containing protein</fullName>
    </submittedName>
</protein>
<dbReference type="OrthoDB" id="120856at2"/>
<gene>
    <name evidence="3" type="ORF">CRP01_06920</name>
</gene>
<evidence type="ECO:0000313" key="3">
    <source>
        <dbReference type="EMBL" id="PHN07356.1"/>
    </source>
</evidence>
<dbReference type="Proteomes" id="UP000223913">
    <property type="component" value="Unassembled WGS sequence"/>
</dbReference>
<keyword evidence="4" id="KW-1185">Reference proteome</keyword>
<sequence length="147" mass="16745">MNWIKICLLLIFAGTATGLSAQKNKDVETVKSILLRQADDWNRGDIDAFMVGYWTSEKLQFIGGNGVTYGWQNTLERYKRVYPDQAAMGKLKFDILEVQQLSKKVIMLTGKYTLTRENDQPTGHFLLVWRKIKGDWVIVADHSSSAS</sequence>
<keyword evidence="1" id="KW-0732">Signal</keyword>
<dbReference type="InterPro" id="IPR027843">
    <property type="entry name" value="DUF4440"/>
</dbReference>
<dbReference type="Pfam" id="PF14534">
    <property type="entry name" value="DUF4440"/>
    <property type="match status" value="1"/>
</dbReference>
<dbReference type="RefSeq" id="WP_099149286.1">
    <property type="nucleotide sequence ID" value="NZ_PDUD01000010.1"/>
</dbReference>
<feature type="domain" description="DUF4440" evidence="2">
    <location>
        <begin position="35"/>
        <end position="138"/>
    </location>
</feature>
<feature type="signal peptide" evidence="1">
    <location>
        <begin position="1"/>
        <end position="21"/>
    </location>
</feature>
<dbReference type="InterPro" id="IPR032710">
    <property type="entry name" value="NTF2-like_dom_sf"/>
</dbReference>
<reference evidence="3 4" key="1">
    <citation type="submission" date="2017-10" db="EMBL/GenBank/DDBJ databases">
        <title>The draft genome sequence of Lewinella nigricans NBRC 102662.</title>
        <authorList>
            <person name="Wang K."/>
        </authorList>
    </citation>
    <scope>NUCLEOTIDE SEQUENCE [LARGE SCALE GENOMIC DNA]</scope>
    <source>
        <strain evidence="3 4">NBRC 102662</strain>
    </source>
</reference>
<dbReference type="Gene3D" id="3.10.450.50">
    <property type="match status" value="1"/>
</dbReference>
<proteinExistence type="predicted"/>
<comment type="caution">
    <text evidence="3">The sequence shown here is derived from an EMBL/GenBank/DDBJ whole genome shotgun (WGS) entry which is preliminary data.</text>
</comment>
<name>A0A2D0NG52_FLAN2</name>
<evidence type="ECO:0000259" key="2">
    <source>
        <dbReference type="Pfam" id="PF14534"/>
    </source>
</evidence>
<evidence type="ECO:0000313" key="4">
    <source>
        <dbReference type="Proteomes" id="UP000223913"/>
    </source>
</evidence>
<dbReference type="AlphaFoldDB" id="A0A2D0NG52"/>
<dbReference type="EMBL" id="PDUD01000010">
    <property type="protein sequence ID" value="PHN07356.1"/>
    <property type="molecule type" value="Genomic_DNA"/>
</dbReference>
<organism evidence="3 4">
    <name type="scientific">Flavilitoribacter nigricans (strain ATCC 23147 / DSM 23189 / NBRC 102662 / NCIMB 1420 / SS-2)</name>
    <name type="common">Lewinella nigricans</name>
    <dbReference type="NCBI Taxonomy" id="1122177"/>
    <lineage>
        <taxon>Bacteria</taxon>
        <taxon>Pseudomonadati</taxon>
        <taxon>Bacteroidota</taxon>
        <taxon>Saprospiria</taxon>
        <taxon>Saprospirales</taxon>
        <taxon>Lewinellaceae</taxon>
        <taxon>Flavilitoribacter</taxon>
    </lineage>
</organism>
<accession>A0A2D0NG52</accession>